<name>A0A8A7K5X3_9FIRM</name>
<dbReference type="EMBL" id="CP046640">
    <property type="protein sequence ID" value="QTL97173.1"/>
    <property type="molecule type" value="Genomic_DNA"/>
</dbReference>
<organism evidence="1 2">
    <name type="scientific">Iocasia fonsfrigidae</name>
    <dbReference type="NCBI Taxonomy" id="2682810"/>
    <lineage>
        <taxon>Bacteria</taxon>
        <taxon>Bacillati</taxon>
        <taxon>Bacillota</taxon>
        <taxon>Clostridia</taxon>
        <taxon>Halanaerobiales</taxon>
        <taxon>Halanaerobiaceae</taxon>
        <taxon>Iocasia</taxon>
    </lineage>
</organism>
<dbReference type="SUPFAM" id="SSF52540">
    <property type="entry name" value="P-loop containing nucleoside triphosphate hydrolases"/>
    <property type="match status" value="1"/>
</dbReference>
<proteinExistence type="predicted"/>
<evidence type="ECO:0000313" key="1">
    <source>
        <dbReference type="EMBL" id="QTL97173.1"/>
    </source>
</evidence>
<dbReference type="PANTHER" id="PTHR30050">
    <property type="entry name" value="CHROMOSOMAL REPLICATION INITIATOR PROTEIN DNAA"/>
    <property type="match status" value="1"/>
</dbReference>
<dbReference type="InterPro" id="IPR027417">
    <property type="entry name" value="P-loop_NTPase"/>
</dbReference>
<accession>A0A8A7K5X3</accession>
<evidence type="ECO:0000313" key="2">
    <source>
        <dbReference type="Proteomes" id="UP000665020"/>
    </source>
</evidence>
<dbReference type="Proteomes" id="UP000665020">
    <property type="component" value="Chromosome"/>
</dbReference>
<dbReference type="KEGG" id="ifn:GM661_03860"/>
<dbReference type="RefSeq" id="WP_125988319.1">
    <property type="nucleotide sequence ID" value="NZ_CP046640.1"/>
</dbReference>
<dbReference type="PANTHER" id="PTHR30050:SF4">
    <property type="entry name" value="ATP-BINDING PROTEIN RV3427C IN INSERTION SEQUENCE-RELATED"/>
    <property type="match status" value="1"/>
</dbReference>
<sequence>MANRFQDLIEKKMASMKMKSPKDTIKKDTVSKYYTEEETIKRIYQVIIKNSNIPPKFNEASFANFNLSEINSKNKSKVESLKNYARNINQAVQIPQSIYMFSEYNGCGKTHLAIAILKQAAWQYAANLYHKSPLRYKRRGIDISNLELLPIFFMSEKNYLYKKKLLFNNEDQKLQEEVRKIERMVIRSDLLVIDDFLKERNTDFTFNELTSWICLRYEQNKPVIFTSNMDFTDLALRNKNNPYYKTDNFNNATYLASRISEMTKGYKFYFYSSPGDDFRQKSY</sequence>
<dbReference type="AlphaFoldDB" id="A0A8A7K5X3"/>
<gene>
    <name evidence="1" type="ORF">GM661_03860</name>
</gene>
<reference evidence="1" key="1">
    <citation type="submission" date="2019-12" db="EMBL/GenBank/DDBJ databases">
        <authorList>
            <person name="zhang j."/>
            <person name="sun C.M."/>
        </authorList>
    </citation>
    <scope>NUCLEOTIDE SEQUENCE</scope>
    <source>
        <strain evidence="1">NS-1</strain>
    </source>
</reference>
<dbReference type="Gene3D" id="3.40.50.300">
    <property type="entry name" value="P-loop containing nucleotide triphosphate hydrolases"/>
    <property type="match status" value="1"/>
</dbReference>
<dbReference type="GO" id="GO:0006260">
    <property type="term" value="P:DNA replication"/>
    <property type="evidence" value="ECO:0007669"/>
    <property type="project" value="TreeGrafter"/>
</dbReference>
<protein>
    <recommendedName>
        <fullName evidence="3">DNA replication protein</fullName>
    </recommendedName>
</protein>
<keyword evidence="2" id="KW-1185">Reference proteome</keyword>
<evidence type="ECO:0008006" key="3">
    <source>
        <dbReference type="Google" id="ProtNLM"/>
    </source>
</evidence>